<evidence type="ECO:0000313" key="3">
    <source>
        <dbReference type="EMBL" id="ODV93157.1"/>
    </source>
</evidence>
<sequence>MSSPDSSDNVESIKKIVTPTDSSGNVDGTNIITPPMESPVESTFKTPVANPKSKEVTASTLPKTRNINTNTNSNNNNNNGSSSTSKVSQARAQLNSSSKSHYRQLSIGSNSSTGKKNSSNKRISGINFNIPVVSSEDSNQPPTSQAGTPPMSLSNKSENRMSHNLIDNVDISPTPSPETPRFPQISQTLDDGLSLPGGSSPSKVNNEDTLSKDLRELATKEAEILEIKETIKNLLTKKKTMEMEFEVLKKNVEKNLYKHISSSAQNTPIQPQLGVFPNPPSRKNLVASPSSNKNHTRQHPLDDNFNSSTTNSQSSSLANLNNPPRQRQTNRDSGVGGSNNKKSSLWGILSQVDNYIQSEFEKLNFLDLSEQQNETTATESFYEVPSQPEELEHHSSENRIKNLFDDTAASSAHGYKIPSSIKSVVDAVIHGGSHPDGNHAQSSGSSGSRDKKDSKSANRESWNDNSPIGNRAQVPV</sequence>
<feature type="region of interest" description="Disordered" evidence="2">
    <location>
        <begin position="429"/>
        <end position="476"/>
    </location>
</feature>
<feature type="compositionally biased region" description="Polar residues" evidence="2">
    <location>
        <begin position="135"/>
        <end position="156"/>
    </location>
</feature>
<gene>
    <name evidence="3" type="ORF">PACTADRAFT_18664</name>
</gene>
<feature type="region of interest" description="Disordered" evidence="2">
    <location>
        <begin position="1"/>
        <end position="208"/>
    </location>
</feature>
<protein>
    <recommendedName>
        <fullName evidence="5">Topoisomerase I damage affected protein 11</fullName>
    </recommendedName>
</protein>
<reference evidence="4" key="1">
    <citation type="submission" date="2016-05" db="EMBL/GenBank/DDBJ databases">
        <title>Comparative genomics of biotechnologically important yeasts.</title>
        <authorList>
            <consortium name="DOE Joint Genome Institute"/>
            <person name="Riley R."/>
            <person name="Haridas S."/>
            <person name="Wolfe K.H."/>
            <person name="Lopes M.R."/>
            <person name="Hittinger C.T."/>
            <person name="Goker M."/>
            <person name="Salamov A."/>
            <person name="Wisecaver J."/>
            <person name="Long T.M."/>
            <person name="Aerts A.L."/>
            <person name="Barry K."/>
            <person name="Choi C."/>
            <person name="Clum A."/>
            <person name="Coughlan A.Y."/>
            <person name="Deshpande S."/>
            <person name="Douglass A.P."/>
            <person name="Hanson S.J."/>
            <person name="Klenk H.-P."/>
            <person name="Labutti K."/>
            <person name="Lapidus A."/>
            <person name="Lindquist E."/>
            <person name="Lipzen A."/>
            <person name="Meier-Kolthoff J.P."/>
            <person name="Ohm R.A."/>
            <person name="Otillar R.P."/>
            <person name="Pangilinan J."/>
            <person name="Peng Y."/>
            <person name="Rokas A."/>
            <person name="Rosa C.A."/>
            <person name="Scheuner C."/>
            <person name="Sibirny A.A."/>
            <person name="Slot J.C."/>
            <person name="Stielow J.B."/>
            <person name="Sun H."/>
            <person name="Kurtzman C.P."/>
            <person name="Blackwell M."/>
            <person name="Grigoriev I.V."/>
            <person name="Jeffries T.W."/>
        </authorList>
    </citation>
    <scope>NUCLEOTIDE SEQUENCE [LARGE SCALE GENOMIC DNA]</scope>
    <source>
        <strain evidence="4">NRRL Y-2460</strain>
    </source>
</reference>
<feature type="compositionally biased region" description="Low complexity" evidence="2">
    <location>
        <begin position="189"/>
        <end position="202"/>
    </location>
</feature>
<proteinExistence type="predicted"/>
<feature type="compositionally biased region" description="Polar residues" evidence="2">
    <location>
        <begin position="19"/>
        <end position="32"/>
    </location>
</feature>
<feature type="region of interest" description="Disordered" evidence="2">
    <location>
        <begin position="263"/>
        <end position="343"/>
    </location>
</feature>
<evidence type="ECO:0000313" key="4">
    <source>
        <dbReference type="Proteomes" id="UP000094236"/>
    </source>
</evidence>
<feature type="region of interest" description="Disordered" evidence="2">
    <location>
        <begin position="374"/>
        <end position="395"/>
    </location>
</feature>
<feature type="compositionally biased region" description="Low complexity" evidence="2">
    <location>
        <begin position="304"/>
        <end position="322"/>
    </location>
</feature>
<feature type="compositionally biased region" description="Low complexity" evidence="2">
    <location>
        <begin position="106"/>
        <end position="121"/>
    </location>
</feature>
<organism evidence="3 4">
    <name type="scientific">Pachysolen tannophilus NRRL Y-2460</name>
    <dbReference type="NCBI Taxonomy" id="669874"/>
    <lineage>
        <taxon>Eukaryota</taxon>
        <taxon>Fungi</taxon>
        <taxon>Dikarya</taxon>
        <taxon>Ascomycota</taxon>
        <taxon>Saccharomycotina</taxon>
        <taxon>Pichiomycetes</taxon>
        <taxon>Pachysolenaceae</taxon>
        <taxon>Pachysolen</taxon>
    </lineage>
</organism>
<dbReference type="AlphaFoldDB" id="A0A1E4TN53"/>
<feature type="compositionally biased region" description="Polar residues" evidence="2">
    <location>
        <begin position="86"/>
        <end position="99"/>
    </location>
</feature>
<feature type="compositionally biased region" description="Basic and acidic residues" evidence="2">
    <location>
        <begin position="448"/>
        <end position="462"/>
    </location>
</feature>
<dbReference type="Proteomes" id="UP000094236">
    <property type="component" value="Unassembled WGS sequence"/>
</dbReference>
<evidence type="ECO:0000256" key="1">
    <source>
        <dbReference type="SAM" id="Coils"/>
    </source>
</evidence>
<name>A0A1E4TN53_PACTA</name>
<evidence type="ECO:0000256" key="2">
    <source>
        <dbReference type="SAM" id="MobiDB-lite"/>
    </source>
</evidence>
<dbReference type="EMBL" id="KV454018">
    <property type="protein sequence ID" value="ODV93157.1"/>
    <property type="molecule type" value="Genomic_DNA"/>
</dbReference>
<accession>A0A1E4TN53</accession>
<feature type="compositionally biased region" description="Polar residues" evidence="2">
    <location>
        <begin position="1"/>
        <end position="10"/>
    </location>
</feature>
<feature type="compositionally biased region" description="Polar residues" evidence="2">
    <location>
        <begin position="56"/>
        <end position="65"/>
    </location>
</feature>
<keyword evidence="4" id="KW-1185">Reference proteome</keyword>
<evidence type="ECO:0008006" key="5">
    <source>
        <dbReference type="Google" id="ProtNLM"/>
    </source>
</evidence>
<feature type="coiled-coil region" evidence="1">
    <location>
        <begin position="217"/>
        <end position="251"/>
    </location>
</feature>
<feature type="compositionally biased region" description="Low complexity" evidence="2">
    <location>
        <begin position="66"/>
        <end position="85"/>
    </location>
</feature>
<dbReference type="OrthoDB" id="4036304at2759"/>
<keyword evidence="1" id="KW-0175">Coiled coil</keyword>